<accession>A0A9X1K9W0</accession>
<dbReference type="PANTHER" id="PTHR37305">
    <property type="entry name" value="INTEGRAL MEMBRANE PROTEIN-RELATED"/>
    <property type="match status" value="1"/>
</dbReference>
<comment type="caution">
    <text evidence="2">The sequence shown here is derived from an EMBL/GenBank/DDBJ whole genome shotgun (WGS) entry which is preliminary data.</text>
</comment>
<feature type="transmembrane region" description="Helical" evidence="1">
    <location>
        <begin position="108"/>
        <end position="133"/>
    </location>
</feature>
<feature type="transmembrane region" description="Helical" evidence="1">
    <location>
        <begin position="140"/>
        <end position="161"/>
    </location>
</feature>
<evidence type="ECO:0000313" key="2">
    <source>
        <dbReference type="EMBL" id="MBX4224151.1"/>
    </source>
</evidence>
<keyword evidence="1" id="KW-1133">Transmembrane helix</keyword>
<keyword evidence="1" id="KW-0472">Membrane</keyword>
<dbReference type="AlphaFoldDB" id="A0A9X1K9W0"/>
<feature type="transmembrane region" description="Helical" evidence="1">
    <location>
        <begin position="63"/>
        <end position="88"/>
    </location>
</feature>
<feature type="transmembrane region" description="Helical" evidence="1">
    <location>
        <begin position="20"/>
        <end position="42"/>
    </location>
</feature>
<name>A0A9X1K9W0_ENTFC</name>
<keyword evidence="1" id="KW-0812">Transmembrane</keyword>
<dbReference type="RefSeq" id="WP_220715964.1">
    <property type="nucleotide sequence ID" value="NZ_JAIFOC010000501.1"/>
</dbReference>
<evidence type="ECO:0000313" key="3">
    <source>
        <dbReference type="Proteomes" id="UP001139644"/>
    </source>
</evidence>
<feature type="non-terminal residue" evidence="2">
    <location>
        <position position="1"/>
    </location>
</feature>
<dbReference type="PANTHER" id="PTHR37305:SF1">
    <property type="entry name" value="MEMBRANE PROTEIN"/>
    <property type="match status" value="1"/>
</dbReference>
<organism evidence="2 3">
    <name type="scientific">Enterococcus faecium</name>
    <name type="common">Streptococcus faecium</name>
    <dbReference type="NCBI Taxonomy" id="1352"/>
    <lineage>
        <taxon>Bacteria</taxon>
        <taxon>Bacillati</taxon>
        <taxon>Bacillota</taxon>
        <taxon>Bacilli</taxon>
        <taxon>Lactobacillales</taxon>
        <taxon>Enterococcaceae</taxon>
        <taxon>Enterococcus</taxon>
    </lineage>
</organism>
<feature type="non-terminal residue" evidence="2">
    <location>
        <position position="211"/>
    </location>
</feature>
<dbReference type="Proteomes" id="UP001139644">
    <property type="component" value="Unassembled WGS sequence"/>
</dbReference>
<reference evidence="2" key="1">
    <citation type="journal article" date="2022" name="J. Anim. Sci.">
        <title>Whole genome sequence analyses-based assessment of virulence potential and antimicrobial susceptibilities and resistance of Enterococcus faecium strains isolated from commercial swine and cattle probiotic products.</title>
        <authorList>
            <person name="Shridhar P.B."/>
            <person name="Amachawadi R.G."/>
            <person name="Tokach M."/>
            <person name="Patel I."/>
            <person name="Gangiredla J."/>
            <person name="Mammel M."/>
            <person name="Nagaraja T.G."/>
        </authorList>
    </citation>
    <scope>NUCLEOTIDE SEQUENCE</scope>
    <source>
        <strain evidence="2">EF215</strain>
    </source>
</reference>
<gene>
    <name evidence="2" type="ORF">KYX88_15760</name>
</gene>
<protein>
    <submittedName>
        <fullName evidence="2">ABC transporter permease</fullName>
    </submittedName>
</protein>
<sequence>AKKYTTIIDPVEMTAQLFSATSWIVFIMIAAASTIISMEAQYGTLKNLLYRKDSRGEILVSKWITLVIYSVYLYLLAIIVTVLMKLILLTSISFTEKVSNGQTLIQSLFTYTLGSYIGLWLILSLVLMIACFINSSGASISAGIVIYVASSIITGILSALIQKWEWIKWNPISMLNLQNQIGNEEIMKQLTHLSTNQMLFGNLAYIVLFLA</sequence>
<dbReference type="Pfam" id="PF12730">
    <property type="entry name" value="ABC2_membrane_4"/>
    <property type="match status" value="1"/>
</dbReference>
<dbReference type="EMBL" id="JAIFOC010000501">
    <property type="protein sequence ID" value="MBX4224151.1"/>
    <property type="molecule type" value="Genomic_DNA"/>
</dbReference>
<proteinExistence type="predicted"/>
<evidence type="ECO:0000256" key="1">
    <source>
        <dbReference type="SAM" id="Phobius"/>
    </source>
</evidence>